<comment type="caution">
    <text evidence="1">The sequence shown here is derived from an EMBL/GenBank/DDBJ whole genome shotgun (WGS) entry which is preliminary data.</text>
</comment>
<feature type="non-terminal residue" evidence="1">
    <location>
        <position position="1"/>
    </location>
</feature>
<dbReference type="Proteomes" id="UP000236370">
    <property type="component" value="Unassembled WGS sequence"/>
</dbReference>
<dbReference type="EMBL" id="NBAG03000221">
    <property type="protein sequence ID" value="PNI77022.1"/>
    <property type="molecule type" value="Genomic_DNA"/>
</dbReference>
<evidence type="ECO:0000313" key="1">
    <source>
        <dbReference type="EMBL" id="PNI77022.1"/>
    </source>
</evidence>
<dbReference type="AlphaFoldDB" id="A0A2J8NZ35"/>
<evidence type="ECO:0000313" key="2">
    <source>
        <dbReference type="Proteomes" id="UP000236370"/>
    </source>
</evidence>
<name>A0A2J8NZ35_PANTR</name>
<protein>
    <submittedName>
        <fullName evidence="1">SRPK1 isoform 6</fullName>
    </submittedName>
</protein>
<sequence length="42" mass="4882">SIRAEIPCEDEQEQEHNGPLDNKVLLMMPVVCRKIHGWKFSC</sequence>
<gene>
    <name evidence="1" type="ORF">CK820_G0007075</name>
</gene>
<proteinExistence type="predicted"/>
<organism evidence="1 2">
    <name type="scientific">Pan troglodytes</name>
    <name type="common">Chimpanzee</name>
    <dbReference type="NCBI Taxonomy" id="9598"/>
    <lineage>
        <taxon>Eukaryota</taxon>
        <taxon>Metazoa</taxon>
        <taxon>Chordata</taxon>
        <taxon>Craniata</taxon>
        <taxon>Vertebrata</taxon>
        <taxon>Euteleostomi</taxon>
        <taxon>Mammalia</taxon>
        <taxon>Eutheria</taxon>
        <taxon>Euarchontoglires</taxon>
        <taxon>Primates</taxon>
        <taxon>Haplorrhini</taxon>
        <taxon>Catarrhini</taxon>
        <taxon>Hominidae</taxon>
        <taxon>Pan</taxon>
    </lineage>
</organism>
<accession>A0A2J8NZ35</accession>
<reference evidence="1 2" key="1">
    <citation type="submission" date="2017-12" db="EMBL/GenBank/DDBJ databases">
        <title>High-resolution comparative analysis of great ape genomes.</title>
        <authorList>
            <person name="Pollen A."/>
            <person name="Hastie A."/>
            <person name="Hormozdiari F."/>
            <person name="Dougherty M."/>
            <person name="Liu R."/>
            <person name="Chaisson M."/>
            <person name="Hoppe E."/>
            <person name="Hill C."/>
            <person name="Pang A."/>
            <person name="Hillier L."/>
            <person name="Baker C."/>
            <person name="Armstrong J."/>
            <person name="Shendure J."/>
            <person name="Paten B."/>
            <person name="Wilson R."/>
            <person name="Chao H."/>
            <person name="Schneider V."/>
            <person name="Ventura M."/>
            <person name="Kronenberg Z."/>
            <person name="Murali S."/>
            <person name="Gordon D."/>
            <person name="Cantsilieris S."/>
            <person name="Munson K."/>
            <person name="Nelson B."/>
            <person name="Raja A."/>
            <person name="Underwood J."/>
            <person name="Diekhans M."/>
            <person name="Fiddes I."/>
            <person name="Haussler D."/>
            <person name="Eichler E."/>
        </authorList>
    </citation>
    <scope>NUCLEOTIDE SEQUENCE [LARGE SCALE GENOMIC DNA]</scope>
    <source>
        <strain evidence="1">Yerkes chimp pedigree #C0471</strain>
    </source>
</reference>